<name>A0A3B0V4A5_9ZZZZ</name>
<dbReference type="GO" id="GO:0005789">
    <property type="term" value="C:endoplasmic reticulum membrane"/>
    <property type="evidence" value="ECO:0007669"/>
    <property type="project" value="TreeGrafter"/>
</dbReference>
<dbReference type="InterPro" id="IPR011990">
    <property type="entry name" value="TPR-like_helical_dom_sf"/>
</dbReference>
<dbReference type="Pfam" id="PF13432">
    <property type="entry name" value="TPR_16"/>
    <property type="match status" value="1"/>
</dbReference>
<accession>A0A3B0V4A5</accession>
<dbReference type="InterPro" id="IPR019734">
    <property type="entry name" value="TPR_rpt"/>
</dbReference>
<dbReference type="Pfam" id="PF14559">
    <property type="entry name" value="TPR_19"/>
    <property type="match status" value="1"/>
</dbReference>
<dbReference type="GO" id="GO:0000030">
    <property type="term" value="F:mannosyltransferase activity"/>
    <property type="evidence" value="ECO:0007669"/>
    <property type="project" value="TreeGrafter"/>
</dbReference>
<proteinExistence type="predicted"/>
<dbReference type="PANTHER" id="PTHR44216">
    <property type="entry name" value="PROTEIN O-MANNOSYL-TRANSFERASE TMTC2"/>
    <property type="match status" value="1"/>
</dbReference>
<keyword evidence="1" id="KW-0677">Repeat</keyword>
<dbReference type="InterPro" id="IPR013105">
    <property type="entry name" value="TPR_2"/>
</dbReference>
<dbReference type="EMBL" id="UOEZ01000033">
    <property type="protein sequence ID" value="VAW35720.1"/>
    <property type="molecule type" value="Genomic_DNA"/>
</dbReference>
<dbReference type="AlphaFoldDB" id="A0A3B0V4A5"/>
<dbReference type="GO" id="GO:0035269">
    <property type="term" value="P:protein O-linked glycosylation via mannose"/>
    <property type="evidence" value="ECO:0007669"/>
    <property type="project" value="TreeGrafter"/>
</dbReference>
<reference evidence="4" key="1">
    <citation type="submission" date="2018-06" db="EMBL/GenBank/DDBJ databases">
        <authorList>
            <person name="Zhirakovskaya E."/>
        </authorList>
    </citation>
    <scope>NUCLEOTIDE SEQUENCE</scope>
</reference>
<dbReference type="PANTHER" id="PTHR44216:SF3">
    <property type="entry name" value="PROTEIN O-MANNOSYL-TRANSFERASE TMTC2"/>
    <property type="match status" value="1"/>
</dbReference>
<organism evidence="4">
    <name type="scientific">hydrothermal vent metagenome</name>
    <dbReference type="NCBI Taxonomy" id="652676"/>
    <lineage>
        <taxon>unclassified sequences</taxon>
        <taxon>metagenomes</taxon>
        <taxon>ecological metagenomes</taxon>
    </lineage>
</organism>
<keyword evidence="3" id="KW-0812">Transmembrane</keyword>
<keyword evidence="3" id="KW-0472">Membrane</keyword>
<keyword evidence="3" id="KW-1133">Transmembrane helix</keyword>
<evidence type="ECO:0000256" key="2">
    <source>
        <dbReference type="ARBA" id="ARBA00022803"/>
    </source>
</evidence>
<sequence>MTGYSGVKGCGRVEGGSIRPAELCVVVVVIVALSLITYARNETWFDKYSMWNDILEKSESKGRPYFRMGLILYKDGHYEQALSRFLRAYELKPDARGLLNNIGLTYQRMGRFAEAARSYDRAVESGDSVSLAYMNHGTLYLRQGDLKRALSLFGRAIESDPENAVAYVNAGFTYSDMGIYDKAIEFHRRAVQINPYYANARYGLAIALEGSGDRAGALREWQRYLEIGPKRGPWRQRALDNVERLGSVKAGTRQGDAVPGRPLRR</sequence>
<feature type="transmembrane region" description="Helical" evidence="3">
    <location>
        <begin position="20"/>
        <end position="39"/>
    </location>
</feature>
<gene>
    <name evidence="4" type="ORF">MNBD_DELTA02-1170</name>
</gene>
<dbReference type="PROSITE" id="PS50005">
    <property type="entry name" value="TPR"/>
    <property type="match status" value="3"/>
</dbReference>
<evidence type="ECO:0000313" key="4">
    <source>
        <dbReference type="EMBL" id="VAW35720.1"/>
    </source>
</evidence>
<evidence type="ECO:0000256" key="3">
    <source>
        <dbReference type="SAM" id="Phobius"/>
    </source>
</evidence>
<protein>
    <submittedName>
        <fullName evidence="4">Uncharacterized protein</fullName>
    </submittedName>
</protein>
<dbReference type="Pfam" id="PF07719">
    <property type="entry name" value="TPR_2"/>
    <property type="match status" value="1"/>
</dbReference>
<evidence type="ECO:0000256" key="1">
    <source>
        <dbReference type="ARBA" id="ARBA00022737"/>
    </source>
</evidence>
<keyword evidence="2" id="KW-0802">TPR repeat</keyword>
<dbReference type="InterPro" id="IPR052384">
    <property type="entry name" value="TMTC_O-mannosyltransferase"/>
</dbReference>
<dbReference type="SUPFAM" id="SSF48452">
    <property type="entry name" value="TPR-like"/>
    <property type="match status" value="1"/>
</dbReference>
<dbReference type="SMART" id="SM00028">
    <property type="entry name" value="TPR"/>
    <property type="match status" value="5"/>
</dbReference>
<dbReference type="Gene3D" id="1.25.40.10">
    <property type="entry name" value="Tetratricopeptide repeat domain"/>
    <property type="match status" value="2"/>
</dbReference>
<dbReference type="PROSITE" id="PS50293">
    <property type="entry name" value="TPR_REGION"/>
    <property type="match status" value="3"/>
</dbReference>